<dbReference type="Pfam" id="PF19741">
    <property type="entry name" value="DUF6230"/>
    <property type="match status" value="1"/>
</dbReference>
<dbReference type="OrthoDB" id="4238587at2"/>
<dbReference type="PATRIC" id="fig|146537.3.peg.3639"/>
<feature type="signal peptide" evidence="1">
    <location>
        <begin position="1"/>
        <end position="38"/>
    </location>
</feature>
<accession>A0A0K8PMF8</accession>
<dbReference type="PROSITE" id="PS51257">
    <property type="entry name" value="PROKAR_LIPOPROTEIN"/>
    <property type="match status" value="1"/>
</dbReference>
<dbReference type="InterPro" id="IPR046198">
    <property type="entry name" value="DUF6230"/>
</dbReference>
<sequence length="214" mass="22562">MESQVRGGTRWKRFAVVMVPSVAAAACVGVGLAQGALAASFSVSGQQFKVKASHLHGEGFAQYGGIDTVYASTEGKEKKPVPVAISSFDDATITKMCQSVATPIPLIGKTVYLRLEAGNNPKKPVTAKNLYIDVAQLDADAKFKNIDIGVAVQDKTRGPEVKDTKTTLPGGFAQQAESADLTNVEQTAWATTAGTFTLNGLSMRLGTDKGMECF</sequence>
<keyword evidence="3" id="KW-1185">Reference proteome</keyword>
<evidence type="ECO:0000256" key="1">
    <source>
        <dbReference type="SAM" id="SignalP"/>
    </source>
</evidence>
<protein>
    <submittedName>
        <fullName evidence="2">Cholesterol esterase</fullName>
    </submittedName>
</protein>
<keyword evidence="1" id="KW-0732">Signal</keyword>
<gene>
    <name evidence="2" type="ORF">SAZU_3435</name>
</gene>
<evidence type="ECO:0000313" key="2">
    <source>
        <dbReference type="EMBL" id="GAP48609.1"/>
    </source>
</evidence>
<dbReference type="AlphaFoldDB" id="A0A0K8PMF8"/>
<evidence type="ECO:0000313" key="3">
    <source>
        <dbReference type="Proteomes" id="UP000053859"/>
    </source>
</evidence>
<dbReference type="EMBL" id="DF968265">
    <property type="protein sequence ID" value="GAP48609.1"/>
    <property type="molecule type" value="Genomic_DNA"/>
</dbReference>
<dbReference type="Proteomes" id="UP000053859">
    <property type="component" value="Unassembled WGS sequence"/>
</dbReference>
<dbReference type="RefSeq" id="WP_059418065.1">
    <property type="nucleotide sequence ID" value="NZ_DF968265.1"/>
</dbReference>
<organism evidence="2 3">
    <name type="scientific">Streptomyces azureus</name>
    <dbReference type="NCBI Taxonomy" id="146537"/>
    <lineage>
        <taxon>Bacteria</taxon>
        <taxon>Bacillati</taxon>
        <taxon>Actinomycetota</taxon>
        <taxon>Actinomycetes</taxon>
        <taxon>Kitasatosporales</taxon>
        <taxon>Streptomycetaceae</taxon>
        <taxon>Streptomyces</taxon>
    </lineage>
</organism>
<feature type="chain" id="PRO_5005514210" evidence="1">
    <location>
        <begin position="39"/>
        <end position="214"/>
    </location>
</feature>
<proteinExistence type="predicted"/>
<reference evidence="2" key="1">
    <citation type="journal article" date="2015" name="Genome Announc.">
        <title>Draft Genome Sequence of Thiostrepton-Producing Streptomyces azureus ATCC 14921.</title>
        <authorList>
            <person name="Sakihara K."/>
            <person name="Maeda J."/>
            <person name="Tashiro K."/>
            <person name="Fujino Y."/>
            <person name="Kuhara S."/>
            <person name="Ohshima T."/>
            <person name="Ogata S."/>
            <person name="Doi K."/>
        </authorList>
    </citation>
    <scope>NUCLEOTIDE SEQUENCE [LARGE SCALE GENOMIC DNA]</scope>
    <source>
        <strain evidence="2">ATCC14921</strain>
    </source>
</reference>
<name>A0A0K8PMF8_STRAJ</name>